<name>A0ABT1SZM4_9SPHI</name>
<dbReference type="Pfam" id="PF20129">
    <property type="entry name" value="DUF6519"/>
    <property type="match status" value="2"/>
</dbReference>
<gene>
    <name evidence="1" type="ORF">NPE20_06095</name>
</gene>
<organism evidence="1 2">
    <name type="scientific">Mucilaginibacter aquariorum</name>
    <dbReference type="NCBI Taxonomy" id="2967225"/>
    <lineage>
        <taxon>Bacteria</taxon>
        <taxon>Pseudomonadati</taxon>
        <taxon>Bacteroidota</taxon>
        <taxon>Sphingobacteriia</taxon>
        <taxon>Sphingobacteriales</taxon>
        <taxon>Sphingobacteriaceae</taxon>
        <taxon>Mucilaginibacter</taxon>
    </lineage>
</organism>
<comment type="caution">
    <text evidence="1">The sequence shown here is derived from an EMBL/GenBank/DDBJ whole genome shotgun (WGS) entry which is preliminary data.</text>
</comment>
<dbReference type="InterPro" id="IPR011044">
    <property type="entry name" value="Quino_amine_DH_bsu"/>
</dbReference>
<evidence type="ECO:0000313" key="2">
    <source>
        <dbReference type="Proteomes" id="UP001204376"/>
    </source>
</evidence>
<dbReference type="Proteomes" id="UP001204376">
    <property type="component" value="Unassembled WGS sequence"/>
</dbReference>
<dbReference type="Gene3D" id="2.130.10.10">
    <property type="entry name" value="YVTN repeat-like/Quinoprotein amine dehydrogenase"/>
    <property type="match status" value="1"/>
</dbReference>
<dbReference type="SUPFAM" id="SSF50969">
    <property type="entry name" value="YVTN repeat-like/Quinoprotein amine dehydrogenase"/>
    <property type="match status" value="1"/>
</dbReference>
<sequence length="1149" mass="126336">MPGDYSRKIFNKKKHYRGVLMQQGRVQLDSDWNEQLDIEQYRTHTEAIDVIGTSGVPKKNNGFNISIAASGTDIAIAPGRIYVEGLLCELEDNAPEVTTYLKQPYYPNPDISIFISSPLSSPLTSPASPVEGVNSLNLPNGAYIVYLDAWQREINHLDDPLIHEVALGEADTTTRLQSVWQVKYLKVAAAEDADVSCKTPFEEWLALTAPVTGKLNVQTNRTSPDANPCLLPPSSGYRRLENQLYRVEVQNVDTAGNVTFKWSRDNASVESTIDDISGSSIIVSSIGKDAMLGFAIGDWVEIIDDESTLKGKPNPLMQITDLVPSTRKITFAASVESYRFRTNKKLRRWDQSGPSASAIGVTATNNWIDLEDGVQVKFTGGTYKAGNYWLIPARTATGEVEWPPYQIPNLNPVEQLPIGIHHKYTRLALLTINGSASVLEDCRHLFPSLTDISAEDVSFNNNNCNLGDADNVQEALDLLCAANDLRLHHKLMHGYGVVCGLKVSCGFNRQQVNISGGYAIDCEGNIVQTKSSIAYDLVERAAAANLLDATGSGTVCLSISAKGAEAPVIALETYVQKSFWEEVLENSLLKDFFDDYILNVITFAKKQLSFSLTEQVPVPVEQRRLTAMINLFAQLINSASGSYAYISGQKGKRDITKDCGANTDEKVYEDQLIWCFFNELRELLSSSTFCAMYDQDNQFPDYPLDAGLDTVFGTPLKFYNKIKLDPSGSFAYTCGFGNSITVYNLKTNEVAQILTFPSTSNVVVSDIAISADGKSLYAIGVIDNNDSYFAIASIDAAGKHTWTSTSPKCGRKFVTLAIRPNSNQIYAVSVNEGIYELTNIGTAAFASTPVREGFHPTGLLTFSDDGVFAFAAASTSGGTAFSRVNIFNISVPGVVVNDSFFTFTGENGNNDILFFNKKIYITGTNAAGADVLGGFDQNTGALISPLVLEASSIFRLALLPIANSFDLLITLADKFKVIRVSLDNPATGAALQLHPQFRIPVQLFPMGIVVNNFNKKGYVLNTLVNTLTVFDIQATFAAQAPNYTTDPPLDLAYYRDDILAAYKDIFKHLIEYLKDGFCEEFLIDCPQCTEANKVYLGSVEIRNRQVYHICNFSKRKYVKSFPSVEYWMSTVPILPVLKQAFIKFCCTVV</sequence>
<evidence type="ECO:0000313" key="1">
    <source>
        <dbReference type="EMBL" id="MCQ6957516.1"/>
    </source>
</evidence>
<dbReference type="RefSeq" id="WP_256537720.1">
    <property type="nucleotide sequence ID" value="NZ_JANHOH010000001.1"/>
</dbReference>
<keyword evidence="2" id="KW-1185">Reference proteome</keyword>
<reference evidence="1 2" key="1">
    <citation type="submission" date="2022-07" db="EMBL/GenBank/DDBJ databases">
        <title>Mucilaginibacter sp. JC4.</title>
        <authorList>
            <person name="Le V."/>
            <person name="Ko S.-R."/>
            <person name="Ahn C.-Y."/>
            <person name="Oh H.-M."/>
        </authorList>
    </citation>
    <scope>NUCLEOTIDE SEQUENCE [LARGE SCALE GENOMIC DNA]</scope>
    <source>
        <strain evidence="1 2">JC4</strain>
    </source>
</reference>
<dbReference type="InterPro" id="IPR045392">
    <property type="entry name" value="DUF6519"/>
</dbReference>
<proteinExistence type="predicted"/>
<accession>A0ABT1SZM4</accession>
<dbReference type="InterPro" id="IPR015943">
    <property type="entry name" value="WD40/YVTN_repeat-like_dom_sf"/>
</dbReference>
<protein>
    <submittedName>
        <fullName evidence="1">DUF6519 domain-containing protein</fullName>
    </submittedName>
</protein>
<dbReference type="EMBL" id="JANHOH010000001">
    <property type="protein sequence ID" value="MCQ6957516.1"/>
    <property type="molecule type" value="Genomic_DNA"/>
</dbReference>